<evidence type="ECO:0000313" key="2">
    <source>
        <dbReference type="EMBL" id="MDK6027806.1"/>
    </source>
</evidence>
<organism evidence="2 3">
    <name type="scientific">Ignisphaera cupida</name>
    <dbReference type="NCBI Taxonomy" id="3050454"/>
    <lineage>
        <taxon>Archaea</taxon>
        <taxon>Thermoproteota</taxon>
        <taxon>Thermoprotei</taxon>
        <taxon>Desulfurococcales</taxon>
        <taxon>Desulfurococcaceae</taxon>
        <taxon>Ignisphaera</taxon>
    </lineage>
</organism>
<dbReference type="EMBL" id="JASNVW010000001">
    <property type="protein sequence ID" value="MDK6027806.1"/>
    <property type="molecule type" value="Genomic_DNA"/>
</dbReference>
<accession>A0ABD4Z3C0</accession>
<dbReference type="Proteomes" id="UP001529235">
    <property type="component" value="Unassembled WGS sequence"/>
</dbReference>
<dbReference type="RefSeq" id="WP_285272788.1">
    <property type="nucleotide sequence ID" value="NZ_JASNVW010000001.1"/>
</dbReference>
<comment type="caution">
    <text evidence="2">The sequence shown here is derived from an EMBL/GenBank/DDBJ whole genome shotgun (WGS) entry which is preliminary data.</text>
</comment>
<name>A0ABD4Z3C0_9CREN</name>
<proteinExistence type="predicted"/>
<evidence type="ECO:0008006" key="4">
    <source>
        <dbReference type="Google" id="ProtNLM"/>
    </source>
</evidence>
<evidence type="ECO:0000313" key="3">
    <source>
        <dbReference type="Proteomes" id="UP001529235"/>
    </source>
</evidence>
<keyword evidence="3" id="KW-1185">Reference proteome</keyword>
<sequence>MSTQSTVIIEKYCFQPLETSMFILHVLKKCGESTEQVEEDTANKFIENDDLFHSWILSILEKDFRGGVIKASINYHGKNYSTLFFKEPEIDSNYLIIPIPYMARLMKIIVLQNLDSGEVTVKETISQDSTNILEFSNDSIYVFFNPIKIHNSLSNFIIVTDTGVERISVNNLIKLPLEKKKSVSKKKKKRKSRKRKTKKKKKKQ</sequence>
<reference evidence="2 3" key="1">
    <citation type="submission" date="2023-05" db="EMBL/GenBank/DDBJ databases">
        <title>A new hyperthermophilic archaea 'Ignisphaera cupida' sp. nov. and description of the family 'Ignisphaeraceae' fam. nov.</title>
        <authorList>
            <person name="Podosokorskaya O.A."/>
            <person name="Elcheninov A.G."/>
            <person name="Klukina A."/>
            <person name="Merkel A.Y."/>
        </authorList>
    </citation>
    <scope>NUCLEOTIDE SEQUENCE [LARGE SCALE GENOMIC DNA]</scope>
    <source>
        <strain evidence="2 3">4213-co</strain>
    </source>
</reference>
<gene>
    <name evidence="2" type="ORF">QPL79_00260</name>
</gene>
<evidence type="ECO:0000256" key="1">
    <source>
        <dbReference type="SAM" id="MobiDB-lite"/>
    </source>
</evidence>
<dbReference type="AlphaFoldDB" id="A0ABD4Z3C0"/>
<protein>
    <recommendedName>
        <fullName evidence="4">DUF2118 domain-containing protein</fullName>
    </recommendedName>
</protein>
<feature type="region of interest" description="Disordered" evidence="1">
    <location>
        <begin position="180"/>
        <end position="204"/>
    </location>
</feature>
<feature type="compositionally biased region" description="Basic residues" evidence="1">
    <location>
        <begin position="182"/>
        <end position="204"/>
    </location>
</feature>